<evidence type="ECO:0000313" key="1">
    <source>
        <dbReference type="EMBL" id="WNH08412.1"/>
    </source>
</evidence>
<dbReference type="EMBL" id="CP134537">
    <property type="protein sequence ID" value="WNH08412.1"/>
    <property type="molecule type" value="Genomic_DNA"/>
</dbReference>
<sequence>MQLNFRNVLFFNRGKQDYTTSYTYLSNTSRNILSIGFIENSLKSQQLNFNHKLAENWLVNLLAAFDSNESISENFVSKNYNFEETRFNPKLSYLFNDNSRFDIFYQHASKDNTIGNLESLKQQKYGAAFSFANKEKGAINGEFNFLSNTFTGNSNTPVSYQMLEGLQPGKNFTWSLLAQKKLTNFLDLNLTYYGRKTETSKTIHTGSVQLKAYF</sequence>
<name>A0ABY9XR38_9FLAO</name>
<protein>
    <recommendedName>
        <fullName evidence="3">Autotransporter domain-containing protein</fullName>
    </recommendedName>
</protein>
<organism evidence="1 2">
    <name type="scientific">Thalassobellus suaedae</name>
    <dbReference type="NCBI Taxonomy" id="3074124"/>
    <lineage>
        <taxon>Bacteria</taxon>
        <taxon>Pseudomonadati</taxon>
        <taxon>Bacteroidota</taxon>
        <taxon>Flavobacteriia</taxon>
        <taxon>Flavobacteriales</taxon>
        <taxon>Flavobacteriaceae</taxon>
        <taxon>Thalassobellus</taxon>
    </lineage>
</organism>
<dbReference type="SUPFAM" id="SSF56935">
    <property type="entry name" value="Porins"/>
    <property type="match status" value="1"/>
</dbReference>
<gene>
    <name evidence="1" type="ORF">RHP51_14945</name>
</gene>
<proteinExistence type="predicted"/>
<dbReference type="RefSeq" id="WP_415865085.1">
    <property type="nucleotide sequence ID" value="NZ_CP134537.1"/>
</dbReference>
<dbReference type="Proteomes" id="UP001302806">
    <property type="component" value="Chromosome"/>
</dbReference>
<evidence type="ECO:0008006" key="3">
    <source>
        <dbReference type="Google" id="ProtNLM"/>
    </source>
</evidence>
<accession>A0ABY9XR38</accession>
<evidence type="ECO:0000313" key="2">
    <source>
        <dbReference type="Proteomes" id="UP001302806"/>
    </source>
</evidence>
<reference evidence="1 2" key="1">
    <citation type="submission" date="2023-09" db="EMBL/GenBank/DDBJ databases">
        <title>Thalassobella suaedae gen. nov., sp. nov., a marine bacterium of the family Flavobacteriaceae isolated from a halophyte Suaeda japonica.</title>
        <authorList>
            <person name="Lee S.Y."/>
            <person name="Hwang C.Y."/>
        </authorList>
    </citation>
    <scope>NUCLEOTIDE SEQUENCE [LARGE SCALE GENOMIC DNA]</scope>
    <source>
        <strain evidence="1 2">HL-DH14</strain>
    </source>
</reference>